<proteinExistence type="predicted"/>
<gene>
    <name evidence="1" type="ORF">MA16_Dca001140</name>
</gene>
<reference evidence="1 2" key="1">
    <citation type="journal article" date="2016" name="Sci. Rep.">
        <title>The Dendrobium catenatum Lindl. genome sequence provides insights into polysaccharide synthase, floral development and adaptive evolution.</title>
        <authorList>
            <person name="Zhang G.Q."/>
            <person name="Xu Q."/>
            <person name="Bian C."/>
            <person name="Tsai W.C."/>
            <person name="Yeh C.M."/>
            <person name="Liu K.W."/>
            <person name="Yoshida K."/>
            <person name="Zhang L.S."/>
            <person name="Chang S.B."/>
            <person name="Chen F."/>
            <person name="Shi Y."/>
            <person name="Su Y.Y."/>
            <person name="Zhang Y.Q."/>
            <person name="Chen L.J."/>
            <person name="Yin Y."/>
            <person name="Lin M."/>
            <person name="Huang H."/>
            <person name="Deng H."/>
            <person name="Wang Z.W."/>
            <person name="Zhu S.L."/>
            <person name="Zhao X."/>
            <person name="Deng C."/>
            <person name="Niu S.C."/>
            <person name="Huang J."/>
            <person name="Wang M."/>
            <person name="Liu G.H."/>
            <person name="Yang H.J."/>
            <person name="Xiao X.J."/>
            <person name="Hsiao Y.Y."/>
            <person name="Wu W.L."/>
            <person name="Chen Y.Y."/>
            <person name="Mitsuda N."/>
            <person name="Ohme-Takagi M."/>
            <person name="Luo Y.B."/>
            <person name="Van de Peer Y."/>
            <person name="Liu Z.J."/>
        </authorList>
    </citation>
    <scope>NUCLEOTIDE SEQUENCE [LARGE SCALE GENOMIC DNA]</scope>
    <source>
        <tissue evidence="1">The whole plant</tissue>
    </source>
</reference>
<evidence type="ECO:0000313" key="1">
    <source>
        <dbReference type="EMBL" id="PKU76536.1"/>
    </source>
</evidence>
<dbReference type="Proteomes" id="UP000233837">
    <property type="component" value="Unassembled WGS sequence"/>
</dbReference>
<name>A0A2I0WLK1_9ASPA</name>
<sequence>MRHEVSSVLLSAQGIRLVLRSAPSSRAHARRLNPHMHRSSTKGLKALFPRLTLVRNSHSIPVASRPLHAWSRGSPPSSAFPLGPEVCCPLQYFHSLPGTT</sequence>
<accession>A0A2I0WLK1</accession>
<reference evidence="1 2" key="2">
    <citation type="journal article" date="2017" name="Nature">
        <title>The Apostasia genome and the evolution of orchids.</title>
        <authorList>
            <person name="Zhang G.Q."/>
            <person name="Liu K.W."/>
            <person name="Li Z."/>
            <person name="Lohaus R."/>
            <person name="Hsiao Y.Y."/>
            <person name="Niu S.C."/>
            <person name="Wang J.Y."/>
            <person name="Lin Y.C."/>
            <person name="Xu Q."/>
            <person name="Chen L.J."/>
            <person name="Yoshida K."/>
            <person name="Fujiwara S."/>
            <person name="Wang Z.W."/>
            <person name="Zhang Y.Q."/>
            <person name="Mitsuda N."/>
            <person name="Wang M."/>
            <person name="Liu G.H."/>
            <person name="Pecoraro L."/>
            <person name="Huang H.X."/>
            <person name="Xiao X.J."/>
            <person name="Lin M."/>
            <person name="Wu X.Y."/>
            <person name="Wu W.L."/>
            <person name="Chen Y.Y."/>
            <person name="Chang S.B."/>
            <person name="Sakamoto S."/>
            <person name="Ohme-Takagi M."/>
            <person name="Yagi M."/>
            <person name="Zeng S.J."/>
            <person name="Shen C.Y."/>
            <person name="Yeh C.M."/>
            <person name="Luo Y.B."/>
            <person name="Tsai W.C."/>
            <person name="Van de Peer Y."/>
            <person name="Liu Z.J."/>
        </authorList>
    </citation>
    <scope>NUCLEOTIDE SEQUENCE [LARGE SCALE GENOMIC DNA]</scope>
    <source>
        <tissue evidence="1">The whole plant</tissue>
    </source>
</reference>
<keyword evidence="2" id="KW-1185">Reference proteome</keyword>
<dbReference type="EMBL" id="KZ502537">
    <property type="protein sequence ID" value="PKU76536.1"/>
    <property type="molecule type" value="Genomic_DNA"/>
</dbReference>
<organism evidence="1 2">
    <name type="scientific">Dendrobium catenatum</name>
    <dbReference type="NCBI Taxonomy" id="906689"/>
    <lineage>
        <taxon>Eukaryota</taxon>
        <taxon>Viridiplantae</taxon>
        <taxon>Streptophyta</taxon>
        <taxon>Embryophyta</taxon>
        <taxon>Tracheophyta</taxon>
        <taxon>Spermatophyta</taxon>
        <taxon>Magnoliopsida</taxon>
        <taxon>Liliopsida</taxon>
        <taxon>Asparagales</taxon>
        <taxon>Orchidaceae</taxon>
        <taxon>Epidendroideae</taxon>
        <taxon>Malaxideae</taxon>
        <taxon>Dendrobiinae</taxon>
        <taxon>Dendrobium</taxon>
    </lineage>
</organism>
<evidence type="ECO:0000313" key="2">
    <source>
        <dbReference type="Proteomes" id="UP000233837"/>
    </source>
</evidence>
<protein>
    <submittedName>
        <fullName evidence="1">Uncharacterized protein</fullName>
    </submittedName>
</protein>
<dbReference type="AlphaFoldDB" id="A0A2I0WLK1"/>